<evidence type="ECO:0000313" key="8">
    <source>
        <dbReference type="EMBL" id="BCS97065.1"/>
    </source>
</evidence>
<feature type="transmembrane region" description="Helical" evidence="7">
    <location>
        <begin position="88"/>
        <end position="110"/>
    </location>
</feature>
<keyword evidence="2" id="KW-0813">Transport</keyword>
<feature type="transmembrane region" description="Helical" evidence="7">
    <location>
        <begin position="178"/>
        <end position="196"/>
    </location>
</feature>
<evidence type="ECO:0000256" key="5">
    <source>
        <dbReference type="ARBA" id="ARBA00022989"/>
    </source>
</evidence>
<dbReference type="InterPro" id="IPR003667">
    <property type="entry name" value="NqrDE/RnfAE"/>
</dbReference>
<keyword evidence="4" id="KW-1278">Translocase</keyword>
<feature type="transmembrane region" description="Helical" evidence="7">
    <location>
        <begin position="44"/>
        <end position="67"/>
    </location>
</feature>
<evidence type="ECO:0000256" key="4">
    <source>
        <dbReference type="ARBA" id="ARBA00022967"/>
    </source>
</evidence>
<dbReference type="RefSeq" id="WP_236888493.1">
    <property type="nucleotide sequence ID" value="NZ_AP024488.1"/>
</dbReference>
<keyword evidence="6 7" id="KW-0472">Membrane</keyword>
<name>A0ABM7PIE7_9BACT</name>
<proteinExistence type="predicted"/>
<evidence type="ECO:0000256" key="6">
    <source>
        <dbReference type="ARBA" id="ARBA00023136"/>
    </source>
</evidence>
<feature type="transmembrane region" description="Helical" evidence="7">
    <location>
        <begin position="12"/>
        <end position="32"/>
    </location>
</feature>
<dbReference type="Proteomes" id="UP001320148">
    <property type="component" value="Chromosome"/>
</dbReference>
<evidence type="ECO:0000256" key="3">
    <source>
        <dbReference type="ARBA" id="ARBA00022692"/>
    </source>
</evidence>
<feature type="transmembrane region" description="Helical" evidence="7">
    <location>
        <begin position="122"/>
        <end position="139"/>
    </location>
</feature>
<feature type="transmembrane region" description="Helical" evidence="7">
    <location>
        <begin position="151"/>
        <end position="172"/>
    </location>
</feature>
<reference evidence="8 9" key="1">
    <citation type="submission" date="2021-02" db="EMBL/GenBank/DDBJ databases">
        <title>Complete genome of Desulfoluna sp. strain ASN36.</title>
        <authorList>
            <person name="Takahashi A."/>
            <person name="Kojima H."/>
            <person name="Fukui M."/>
        </authorList>
    </citation>
    <scope>NUCLEOTIDE SEQUENCE [LARGE SCALE GENOMIC DNA]</scope>
    <source>
        <strain evidence="8 9">ASN36</strain>
    </source>
</reference>
<gene>
    <name evidence="8" type="ORF">DSLASN_26970</name>
</gene>
<accession>A0ABM7PIE7</accession>
<dbReference type="EMBL" id="AP024488">
    <property type="protein sequence ID" value="BCS97065.1"/>
    <property type="molecule type" value="Genomic_DNA"/>
</dbReference>
<comment type="subcellular location">
    <subcellularLocation>
        <location evidence="1">Endomembrane system</location>
        <topology evidence="1">Multi-pass membrane protein</topology>
    </subcellularLocation>
</comment>
<evidence type="ECO:0000256" key="1">
    <source>
        <dbReference type="ARBA" id="ARBA00004127"/>
    </source>
</evidence>
<evidence type="ECO:0000313" key="9">
    <source>
        <dbReference type="Proteomes" id="UP001320148"/>
    </source>
</evidence>
<evidence type="ECO:0000256" key="2">
    <source>
        <dbReference type="ARBA" id="ARBA00022448"/>
    </source>
</evidence>
<organism evidence="8 9">
    <name type="scientific">Desulfoluna limicola</name>
    <dbReference type="NCBI Taxonomy" id="2810562"/>
    <lineage>
        <taxon>Bacteria</taxon>
        <taxon>Pseudomonadati</taxon>
        <taxon>Thermodesulfobacteriota</taxon>
        <taxon>Desulfobacteria</taxon>
        <taxon>Desulfobacterales</taxon>
        <taxon>Desulfolunaceae</taxon>
        <taxon>Desulfoluna</taxon>
    </lineage>
</organism>
<evidence type="ECO:0000256" key="7">
    <source>
        <dbReference type="SAM" id="Phobius"/>
    </source>
</evidence>
<keyword evidence="3 7" id="KW-0812">Transmembrane</keyword>
<keyword evidence="9" id="KW-1185">Reference proteome</keyword>
<sequence>MKSIGHHLGHFYYGLWIALPGWVVFFSLFWLVSVFSVCTNAAPALFIGVGTALILVGTNVFFSWASSSPCFQRDAHSSLRYLLPALRGMLYLLCASMIVPFFELLFRLLAPDVYQGVQQLSPYIPIGCLILSQFGGFPHHHSVRDSAMDGAFTGAGFTLFLLFVGIATQHLALSGKNPFYGAVLGGIVLGMIAYAGREWKKARHPAAR</sequence>
<protein>
    <submittedName>
        <fullName evidence="8">Uncharacterized protein</fullName>
    </submittedName>
</protein>
<dbReference type="Pfam" id="PF02508">
    <property type="entry name" value="Rnf-Nqr"/>
    <property type="match status" value="1"/>
</dbReference>
<keyword evidence="5 7" id="KW-1133">Transmembrane helix</keyword>